<evidence type="ECO:0000313" key="1">
    <source>
        <dbReference type="EMBL" id="KAJ6321462.1"/>
    </source>
</evidence>
<sequence>MAAPDALSLFSSSCDDGVVWLGQSQQGDWSSWTPVLVSSSYKTAAKWSIPSTSAEPSMKWDHDFATCFNQKQKPDWLGINLLLLSGAAGVFRICDEQSFLKLDRNDIQSSEQIIGGTTPVRGRGQAVPGVHGKGWRFWMKN</sequence>
<dbReference type="Proteomes" id="UP001141253">
    <property type="component" value="Chromosome 8"/>
</dbReference>
<evidence type="ECO:0000313" key="2">
    <source>
        <dbReference type="Proteomes" id="UP001141253"/>
    </source>
</evidence>
<name>A0ABQ9A191_9ROSI</name>
<protein>
    <submittedName>
        <fullName evidence="1">Uncharacterized protein</fullName>
    </submittedName>
</protein>
<organism evidence="1 2">
    <name type="scientific">Salix suchowensis</name>
    <dbReference type="NCBI Taxonomy" id="1278906"/>
    <lineage>
        <taxon>Eukaryota</taxon>
        <taxon>Viridiplantae</taxon>
        <taxon>Streptophyta</taxon>
        <taxon>Embryophyta</taxon>
        <taxon>Tracheophyta</taxon>
        <taxon>Spermatophyta</taxon>
        <taxon>Magnoliopsida</taxon>
        <taxon>eudicotyledons</taxon>
        <taxon>Gunneridae</taxon>
        <taxon>Pentapetalae</taxon>
        <taxon>rosids</taxon>
        <taxon>fabids</taxon>
        <taxon>Malpighiales</taxon>
        <taxon>Salicaceae</taxon>
        <taxon>Saliceae</taxon>
        <taxon>Salix</taxon>
    </lineage>
</organism>
<gene>
    <name evidence="1" type="ORF">OIU77_011518</name>
</gene>
<dbReference type="EMBL" id="JAPFFI010000023">
    <property type="protein sequence ID" value="KAJ6321462.1"/>
    <property type="molecule type" value="Genomic_DNA"/>
</dbReference>
<proteinExistence type="predicted"/>
<reference evidence="1" key="1">
    <citation type="submission" date="2022-10" db="EMBL/GenBank/DDBJ databases">
        <authorList>
            <person name="Hyden B.L."/>
            <person name="Feng K."/>
            <person name="Yates T."/>
            <person name="Jawdy S."/>
            <person name="Smart L.B."/>
            <person name="Muchero W."/>
        </authorList>
    </citation>
    <scope>NUCLEOTIDE SEQUENCE</scope>
    <source>
        <tissue evidence="1">Shoot tip</tissue>
    </source>
</reference>
<keyword evidence="2" id="KW-1185">Reference proteome</keyword>
<reference evidence="1" key="2">
    <citation type="journal article" date="2023" name="Int. J. Mol. Sci.">
        <title>De Novo Assembly and Annotation of 11 Diverse Shrub Willow (Salix) Genomes Reveals Novel Gene Organization in Sex-Linked Regions.</title>
        <authorList>
            <person name="Hyden B."/>
            <person name="Feng K."/>
            <person name="Yates T.B."/>
            <person name="Jawdy S."/>
            <person name="Cereghino C."/>
            <person name="Smart L.B."/>
            <person name="Muchero W."/>
        </authorList>
    </citation>
    <scope>NUCLEOTIDE SEQUENCE</scope>
    <source>
        <tissue evidence="1">Shoot tip</tissue>
    </source>
</reference>
<comment type="caution">
    <text evidence="1">The sequence shown here is derived from an EMBL/GenBank/DDBJ whole genome shotgun (WGS) entry which is preliminary data.</text>
</comment>
<accession>A0ABQ9A191</accession>